<dbReference type="Proteomes" id="UP000821845">
    <property type="component" value="Chromosome 3"/>
</dbReference>
<name>A0ACB7SSH3_HYAAI</name>
<sequence>MQDRLTSNSEIIRYRGQAHAAKLVYQRSYANVNGPATPDPVLSGKWAFARSRRKRIGTVTVLRSLFRAAHFPVLLSKAAERRLPRTCAAFTTARKPERPRITFARQQHEQHIAASPRCNRANDDEAFLISTRDKSAQGEGERTARQTLFALQAGSQSPLVRGTRWQRARRNCHHRHRETRQGRGDAPSKGVTESRPRARQAISDSRLRRCHQMSSCRLCARRRSFPRAPLFEPCHGTDRRSIRRTGGPGHLALGLQRRGGPSMRHGWHRKGVVRALLPALAAWLLLLLHLPNCVHGRHCHNVPRVPGYTCDCDSRFGHDDLGGWHLSCYDAQANEPQQAFVIEYAINDIIRVQCDTAAPYQTAFFQNFSVSEVERFSFSYCPMPNSSFAEVLEGLDITSLQLVSCQIGDTLDPRLFEGLDKLKRLTVTGSKDLRFIPEDTFANLSTLVNLELNNNALESLPEKVFWPLKNITSIQLGSNFLQSLHSSQFRGLDKLVSIYLYKNNLTELPQGIFTNLTSVKNLDLLLNRLTNITDRDLADLTGIENLKLGGNPFTTLPDTLFKNNRLLGDINLSVLNKLGSPPERLLAGLGRLENITLLDCNFTSIPEKFFAYAGNMKNIRMVNNRLTSLPANLFRENTKLLNLDLSYNDLTELPLTVFEKQFVLETLIFYRNNFVTLKAGPFDNLISLKVLSFEYNFIETIEQETFQRLQKLEDLKLGRNKLKVLEGNAPFGLNKKLKRVDLSRNNLIQFPDINWDIYLALEKLNLDHNNITYLRVPNLISTSTDVSLRFNKIKAVQVTELEILKKYETKEKTYNTDTASEHYYHLDGNPFECNCQLYDFIKYLSDNNQKDIALFKNSPSYTCENPEVLRGKNLLDVDPEQLTCTIKENCPDECMCYFRRVDYTTHMDCKHSNLTSLPLVSPANTNVLYLQNNHISTIEDLSAQQWENLTRVYLDGNDLKTFDAKRLPRRLQYLSLTNNSLRSMTPELMAMFANSSASLSLSLSGNPWTCDCSTFPFKVWLRGHVYMIKDYLDIACGEKISLNDTMALSYINEIPDSVFCPTDHSAQRKQLAAVSVICVVLAVLLVVVLILYYRNRQTIIAYVYIHFYNVFVCVFSEEDLDEDKTYDAFVSYSSADRDIAMALLNSLESNEEKFKLCIHERDWLPGYNISWNIVNSVQNSRRTILVVSKDFLESLWFQVEFHTAYYQMLEDRVDRLIVIVRGELPPKETLDKELKFLLTTKTYLIWGERWFWEKLKYAMPHRKQVPPTNKLAMRNRPNTAMVKTVEDQIANLTAGQKQEKAREKIDEPEEPPVRIENNNQNQTSVTAPPRKTLRGLGTLEPKVQPV</sequence>
<gene>
    <name evidence="1" type="ORF">HPB50_025106</name>
</gene>
<protein>
    <submittedName>
        <fullName evidence="1">Uncharacterized protein</fullName>
    </submittedName>
</protein>
<organism evidence="1 2">
    <name type="scientific">Hyalomma asiaticum</name>
    <name type="common">Tick</name>
    <dbReference type="NCBI Taxonomy" id="266040"/>
    <lineage>
        <taxon>Eukaryota</taxon>
        <taxon>Metazoa</taxon>
        <taxon>Ecdysozoa</taxon>
        <taxon>Arthropoda</taxon>
        <taxon>Chelicerata</taxon>
        <taxon>Arachnida</taxon>
        <taxon>Acari</taxon>
        <taxon>Parasitiformes</taxon>
        <taxon>Ixodida</taxon>
        <taxon>Ixodoidea</taxon>
        <taxon>Ixodidae</taxon>
        <taxon>Hyalomminae</taxon>
        <taxon>Hyalomma</taxon>
    </lineage>
</organism>
<keyword evidence="2" id="KW-1185">Reference proteome</keyword>
<evidence type="ECO:0000313" key="1">
    <source>
        <dbReference type="EMBL" id="KAH6937017.1"/>
    </source>
</evidence>
<evidence type="ECO:0000313" key="2">
    <source>
        <dbReference type="Proteomes" id="UP000821845"/>
    </source>
</evidence>
<comment type="caution">
    <text evidence="1">The sequence shown here is derived from an EMBL/GenBank/DDBJ whole genome shotgun (WGS) entry which is preliminary data.</text>
</comment>
<reference evidence="1" key="1">
    <citation type="submission" date="2020-05" db="EMBL/GenBank/DDBJ databases">
        <title>Large-scale comparative analyses of tick genomes elucidate their genetic diversity and vector capacities.</title>
        <authorList>
            <person name="Jia N."/>
            <person name="Wang J."/>
            <person name="Shi W."/>
            <person name="Du L."/>
            <person name="Sun Y."/>
            <person name="Zhan W."/>
            <person name="Jiang J."/>
            <person name="Wang Q."/>
            <person name="Zhang B."/>
            <person name="Ji P."/>
            <person name="Sakyi L.B."/>
            <person name="Cui X."/>
            <person name="Yuan T."/>
            <person name="Jiang B."/>
            <person name="Yang W."/>
            <person name="Lam T.T.-Y."/>
            <person name="Chang Q."/>
            <person name="Ding S."/>
            <person name="Wang X."/>
            <person name="Zhu J."/>
            <person name="Ruan X."/>
            <person name="Zhao L."/>
            <person name="Wei J."/>
            <person name="Que T."/>
            <person name="Du C."/>
            <person name="Cheng J."/>
            <person name="Dai P."/>
            <person name="Han X."/>
            <person name="Huang E."/>
            <person name="Gao Y."/>
            <person name="Liu J."/>
            <person name="Shao H."/>
            <person name="Ye R."/>
            <person name="Li L."/>
            <person name="Wei W."/>
            <person name="Wang X."/>
            <person name="Wang C."/>
            <person name="Yang T."/>
            <person name="Huo Q."/>
            <person name="Li W."/>
            <person name="Guo W."/>
            <person name="Chen H."/>
            <person name="Zhou L."/>
            <person name="Ni X."/>
            <person name="Tian J."/>
            <person name="Zhou Y."/>
            <person name="Sheng Y."/>
            <person name="Liu T."/>
            <person name="Pan Y."/>
            <person name="Xia L."/>
            <person name="Li J."/>
            <person name="Zhao F."/>
            <person name="Cao W."/>
        </authorList>
    </citation>
    <scope>NUCLEOTIDE SEQUENCE</scope>
    <source>
        <strain evidence="1">Hyas-2018</strain>
    </source>
</reference>
<dbReference type="EMBL" id="CM023483">
    <property type="protein sequence ID" value="KAH6937017.1"/>
    <property type="molecule type" value="Genomic_DNA"/>
</dbReference>
<accession>A0ACB7SSH3</accession>
<proteinExistence type="predicted"/>